<evidence type="ECO:0000313" key="2">
    <source>
        <dbReference type="Proteomes" id="UP001148737"/>
    </source>
</evidence>
<reference evidence="1" key="1">
    <citation type="submission" date="2022-07" db="EMBL/GenBank/DDBJ databases">
        <title>Genome Sequence of Lecanicillium saksenae.</title>
        <authorList>
            <person name="Buettner E."/>
        </authorList>
    </citation>
    <scope>NUCLEOTIDE SEQUENCE</scope>
    <source>
        <strain evidence="1">VT-O1</strain>
    </source>
</reference>
<comment type="caution">
    <text evidence="1">The sequence shown here is derived from an EMBL/GenBank/DDBJ whole genome shotgun (WGS) entry which is preliminary data.</text>
</comment>
<evidence type="ECO:0000313" key="1">
    <source>
        <dbReference type="EMBL" id="KAJ3485152.1"/>
    </source>
</evidence>
<organism evidence="1 2">
    <name type="scientific">Lecanicillium saksenae</name>
    <dbReference type="NCBI Taxonomy" id="468837"/>
    <lineage>
        <taxon>Eukaryota</taxon>
        <taxon>Fungi</taxon>
        <taxon>Dikarya</taxon>
        <taxon>Ascomycota</taxon>
        <taxon>Pezizomycotina</taxon>
        <taxon>Sordariomycetes</taxon>
        <taxon>Hypocreomycetidae</taxon>
        <taxon>Hypocreales</taxon>
        <taxon>Cordycipitaceae</taxon>
        <taxon>Lecanicillium</taxon>
    </lineage>
</organism>
<dbReference type="EMBL" id="JANAKD010000977">
    <property type="protein sequence ID" value="KAJ3485152.1"/>
    <property type="molecule type" value="Genomic_DNA"/>
</dbReference>
<accession>A0ACC1QQQ5</accession>
<protein>
    <submittedName>
        <fullName evidence="1">Uncharacterized protein</fullName>
    </submittedName>
</protein>
<dbReference type="Proteomes" id="UP001148737">
    <property type="component" value="Unassembled WGS sequence"/>
</dbReference>
<keyword evidence="2" id="KW-1185">Reference proteome</keyword>
<proteinExistence type="predicted"/>
<sequence>MGRIALATLTVVAVCMTAGATACLAMLSSDLSSLPAGTATAIAAAALQGTLLIVLSWFISAHAIVKIRELSRPYTSVAFGLGVLASLISLAAGALTLVWMETSSTDDDRIRSHRSSKIISVAVMLALAVTSQIAFMAIHFAQTHRKRSGPRTLFATRETSPWSPTAYVKSIRYSQTMPRTSDSEESESFGLKDTPPSLRKKLVHANPLKLAFPQAIRHTSSRTRLLHAKNSMQTLAIDTTTHPNTTQESFDTWDTSSVDQRNRQAVIEASSPISRTYTLETIPGSPRGSINPENILDIAPPPRRIPKRSRSHSPATRCPTPRGRVPVSPSELHIHPLFRSDSPITPPILTPGTRVVAAPDAGQVIAQHGPVRHLPRVRSGSLPTMSRSQFVQEMAGDIAEEKVVDKETLPVQERKMTPPVPEWVLESKVPPIPRKSSSRRSLQAPAHSSAPGKGF</sequence>
<gene>
    <name evidence="1" type="ORF">NLG97_g6881</name>
</gene>
<name>A0ACC1QQQ5_9HYPO</name>